<evidence type="ECO:0000313" key="3">
    <source>
        <dbReference type="Proteomes" id="UP000462212"/>
    </source>
</evidence>
<protein>
    <submittedName>
        <fullName evidence="2">Uncharacterized protein</fullName>
    </submittedName>
</protein>
<organism evidence="2 3">
    <name type="scientific">Lachnellula subtilissima</name>
    <dbReference type="NCBI Taxonomy" id="602034"/>
    <lineage>
        <taxon>Eukaryota</taxon>
        <taxon>Fungi</taxon>
        <taxon>Dikarya</taxon>
        <taxon>Ascomycota</taxon>
        <taxon>Pezizomycotina</taxon>
        <taxon>Leotiomycetes</taxon>
        <taxon>Helotiales</taxon>
        <taxon>Lachnaceae</taxon>
        <taxon>Lachnellula</taxon>
    </lineage>
</organism>
<evidence type="ECO:0000256" key="1">
    <source>
        <dbReference type="SAM" id="MobiDB-lite"/>
    </source>
</evidence>
<reference evidence="2 3" key="1">
    <citation type="submission" date="2018-05" db="EMBL/GenBank/DDBJ databases">
        <title>Genome sequencing and assembly of the regulated plant pathogen Lachnellula willkommii and related sister species for the development of diagnostic species identification markers.</title>
        <authorList>
            <person name="Giroux E."/>
            <person name="Bilodeau G."/>
        </authorList>
    </citation>
    <scope>NUCLEOTIDE SEQUENCE [LARGE SCALE GENOMIC DNA]</scope>
    <source>
        <strain evidence="2 3">CBS 197.66</strain>
    </source>
</reference>
<dbReference type="AlphaFoldDB" id="A0A8H8RC92"/>
<name>A0A8H8RC92_9HELO</name>
<comment type="caution">
    <text evidence="2">The sequence shown here is derived from an EMBL/GenBank/DDBJ whole genome shotgun (WGS) entry which is preliminary data.</text>
</comment>
<keyword evidence="3" id="KW-1185">Reference proteome</keyword>
<accession>A0A8H8RC92</accession>
<feature type="compositionally biased region" description="Low complexity" evidence="1">
    <location>
        <begin position="20"/>
        <end position="30"/>
    </location>
</feature>
<dbReference type="EMBL" id="QGMJ01001099">
    <property type="protein sequence ID" value="TVY32254.1"/>
    <property type="molecule type" value="Genomic_DNA"/>
</dbReference>
<proteinExistence type="predicted"/>
<feature type="compositionally biased region" description="Basic and acidic residues" evidence="1">
    <location>
        <begin position="39"/>
        <end position="58"/>
    </location>
</feature>
<feature type="non-terminal residue" evidence="2">
    <location>
        <position position="1"/>
    </location>
</feature>
<evidence type="ECO:0000313" key="2">
    <source>
        <dbReference type="EMBL" id="TVY32254.1"/>
    </source>
</evidence>
<feature type="region of interest" description="Disordered" evidence="1">
    <location>
        <begin position="1"/>
        <end position="58"/>
    </location>
</feature>
<gene>
    <name evidence="2" type="ORF">LSUB1_G007830</name>
</gene>
<sequence length="58" mass="5778">FAQGQVDPTTAGKKGGHTSGSGSTNTTSNTGSGGGGDYKPTEHEGLTRDGKVDGRVKQ</sequence>
<dbReference type="Proteomes" id="UP000462212">
    <property type="component" value="Unassembled WGS sequence"/>
</dbReference>